<evidence type="ECO:0000313" key="5">
    <source>
        <dbReference type="Proteomes" id="UP000625316"/>
    </source>
</evidence>
<gene>
    <name evidence="4" type="ORF">IQ266_25345</name>
</gene>
<dbReference type="EMBL" id="JADEXQ010000147">
    <property type="protein sequence ID" value="MBE9033067.1"/>
    <property type="molecule type" value="Genomic_DNA"/>
</dbReference>
<keyword evidence="2" id="KW-0732">Signal</keyword>
<feature type="domain" description="SH3b" evidence="3">
    <location>
        <begin position="99"/>
        <end position="159"/>
    </location>
</feature>
<name>A0A928VV43_9CYAN</name>
<evidence type="ECO:0000256" key="1">
    <source>
        <dbReference type="SAM" id="MobiDB-lite"/>
    </source>
</evidence>
<dbReference type="Gene3D" id="2.60.120.380">
    <property type="match status" value="1"/>
</dbReference>
<reference evidence="4" key="1">
    <citation type="submission" date="2020-10" db="EMBL/GenBank/DDBJ databases">
        <authorList>
            <person name="Castelo-Branco R."/>
            <person name="Eusebio N."/>
            <person name="Adriana R."/>
            <person name="Vieira A."/>
            <person name="Brugerolle De Fraissinette N."/>
            <person name="Rezende De Castro R."/>
            <person name="Schneider M.P."/>
            <person name="Vasconcelos V."/>
            <person name="Leao P.N."/>
        </authorList>
    </citation>
    <scope>NUCLEOTIDE SEQUENCE</scope>
    <source>
        <strain evidence="4">LEGE 11480</strain>
    </source>
</reference>
<evidence type="ECO:0000256" key="2">
    <source>
        <dbReference type="SAM" id="SignalP"/>
    </source>
</evidence>
<keyword evidence="5" id="KW-1185">Reference proteome</keyword>
<feature type="region of interest" description="Disordered" evidence="1">
    <location>
        <begin position="53"/>
        <end position="86"/>
    </location>
</feature>
<dbReference type="AlphaFoldDB" id="A0A928VV43"/>
<dbReference type="InterPro" id="IPR003646">
    <property type="entry name" value="SH3-like_bac-type"/>
</dbReference>
<dbReference type="Proteomes" id="UP000625316">
    <property type="component" value="Unassembled WGS sequence"/>
</dbReference>
<dbReference type="Gene3D" id="2.30.30.40">
    <property type="entry name" value="SH3 Domains"/>
    <property type="match status" value="1"/>
</dbReference>
<protein>
    <submittedName>
        <fullName evidence="4">SH3 domain-containing protein</fullName>
    </submittedName>
</protein>
<accession>A0A928VV43</accession>
<dbReference type="RefSeq" id="WP_264327879.1">
    <property type="nucleotide sequence ID" value="NZ_JADEXQ010000147.1"/>
</dbReference>
<feature type="signal peptide" evidence="2">
    <location>
        <begin position="1"/>
        <end position="23"/>
    </location>
</feature>
<proteinExistence type="predicted"/>
<dbReference type="Pfam" id="PF08239">
    <property type="entry name" value="SH3_3"/>
    <property type="match status" value="1"/>
</dbReference>
<comment type="caution">
    <text evidence="4">The sequence shown here is derived from an EMBL/GenBank/DDBJ whole genome shotgun (WGS) entry which is preliminary data.</text>
</comment>
<dbReference type="SMART" id="SM00287">
    <property type="entry name" value="SH3b"/>
    <property type="match status" value="1"/>
</dbReference>
<evidence type="ECO:0000259" key="3">
    <source>
        <dbReference type="SMART" id="SM00287"/>
    </source>
</evidence>
<sequence length="261" mass="27084">MKTSALVLAGLLGAGTIAGGTMAVRREPAAPPPKPTIAAPSPTAPTVIAAPDIAVPTPNEPTAAAPKPVQTPIAPTPKRTKPPVTVPGKLVRKVTSCKVLMAIVKDANPPLNVRSGPSTTDKIVGTINDGAFVSVKQEQNGWLEIATPAGWIAKSKTASRCGHKVEQVSFGRGNTGAAISDEFLGSGSHKYKMTLGKGQNLTIKGAVGPMPAVVSPEGKYIVGMDQAQGSWSTQLPSSGEYTFELDSNFKGYKYDFVVEVQ</sequence>
<organism evidence="4 5">
    <name type="scientific">Romeriopsis navalis LEGE 11480</name>
    <dbReference type="NCBI Taxonomy" id="2777977"/>
    <lineage>
        <taxon>Bacteria</taxon>
        <taxon>Bacillati</taxon>
        <taxon>Cyanobacteriota</taxon>
        <taxon>Cyanophyceae</taxon>
        <taxon>Leptolyngbyales</taxon>
        <taxon>Leptolyngbyaceae</taxon>
        <taxon>Romeriopsis</taxon>
        <taxon>Romeriopsis navalis</taxon>
    </lineage>
</organism>
<feature type="chain" id="PRO_5037183674" evidence="2">
    <location>
        <begin position="24"/>
        <end position="261"/>
    </location>
</feature>
<evidence type="ECO:0000313" key="4">
    <source>
        <dbReference type="EMBL" id="MBE9033067.1"/>
    </source>
</evidence>